<organism evidence="5 6">
    <name type="scientific">Microbacterium esteraromaticum</name>
    <dbReference type="NCBI Taxonomy" id="57043"/>
    <lineage>
        <taxon>Bacteria</taxon>
        <taxon>Bacillati</taxon>
        <taxon>Actinomycetota</taxon>
        <taxon>Actinomycetes</taxon>
        <taxon>Micrococcales</taxon>
        <taxon>Microbacteriaceae</taxon>
        <taxon>Microbacterium</taxon>
    </lineage>
</organism>
<dbReference type="EMBL" id="CP043732">
    <property type="protein sequence ID" value="QMU98720.1"/>
    <property type="molecule type" value="Genomic_DNA"/>
</dbReference>
<dbReference type="GO" id="GO:0006508">
    <property type="term" value="P:proteolysis"/>
    <property type="evidence" value="ECO:0007669"/>
    <property type="project" value="UniProtKB-KW"/>
</dbReference>
<evidence type="ECO:0000256" key="2">
    <source>
        <dbReference type="SAM" id="Phobius"/>
    </source>
</evidence>
<dbReference type="InterPro" id="IPR027065">
    <property type="entry name" value="Lon_Prtase"/>
</dbReference>
<proteinExistence type="inferred from homology"/>
<dbReference type="PROSITE" id="PS50106">
    <property type="entry name" value="PDZ"/>
    <property type="match status" value="1"/>
</dbReference>
<dbReference type="EC" id="3.4.21.53" evidence="1"/>
<dbReference type="GO" id="GO:0005524">
    <property type="term" value="F:ATP binding"/>
    <property type="evidence" value="ECO:0007669"/>
    <property type="project" value="InterPro"/>
</dbReference>
<reference evidence="5 6" key="1">
    <citation type="journal article" date="2020" name="Front. Microbiol.">
        <title>Design of Bacterial Strain-Specific qPCR Assays Using NGS Data and Publicly Available Resources and Its Application to Track Biocontrol Strains.</title>
        <authorList>
            <person name="Hernandez I."/>
            <person name="Sant C."/>
            <person name="Martinez R."/>
            <person name="Fernandez C."/>
        </authorList>
    </citation>
    <scope>NUCLEOTIDE SEQUENCE [LARGE SCALE GENOMIC DNA]</scope>
    <source>
        <strain evidence="5 6">B24</strain>
    </source>
</reference>
<dbReference type="PROSITE" id="PS51786">
    <property type="entry name" value="LON_PROTEOLYTIC"/>
    <property type="match status" value="1"/>
</dbReference>
<dbReference type="SUPFAM" id="SSF54211">
    <property type="entry name" value="Ribosomal protein S5 domain 2-like"/>
    <property type="match status" value="1"/>
</dbReference>
<dbReference type="Pfam" id="PF13180">
    <property type="entry name" value="PDZ_2"/>
    <property type="match status" value="1"/>
</dbReference>
<keyword evidence="2" id="KW-0812">Transmembrane</keyword>
<evidence type="ECO:0000259" key="3">
    <source>
        <dbReference type="PROSITE" id="PS50106"/>
    </source>
</evidence>
<feature type="transmembrane region" description="Helical" evidence="2">
    <location>
        <begin position="21"/>
        <end position="41"/>
    </location>
</feature>
<protein>
    <recommendedName>
        <fullName evidence="1">endopeptidase La</fullName>
        <ecNumber evidence="1">3.4.21.53</ecNumber>
    </recommendedName>
</protein>
<dbReference type="InterPro" id="IPR008269">
    <property type="entry name" value="Lon_proteolytic"/>
</dbReference>
<dbReference type="Proteomes" id="UP000515708">
    <property type="component" value="Chromosome"/>
</dbReference>
<dbReference type="Gene3D" id="3.30.230.10">
    <property type="match status" value="1"/>
</dbReference>
<dbReference type="CDD" id="cd23081">
    <property type="entry name" value="cpPDZ_EcRseP-like"/>
    <property type="match status" value="1"/>
</dbReference>
<dbReference type="GO" id="GO:0030163">
    <property type="term" value="P:protein catabolic process"/>
    <property type="evidence" value="ECO:0007669"/>
    <property type="project" value="InterPro"/>
</dbReference>
<keyword evidence="2" id="KW-0472">Membrane</keyword>
<keyword evidence="1" id="KW-0378">Hydrolase</keyword>
<gene>
    <name evidence="5" type="ORF">FVO59_11130</name>
</gene>
<comment type="catalytic activity">
    <reaction evidence="1">
        <text>Hydrolysis of proteins in presence of ATP.</text>
        <dbReference type="EC" id="3.4.21.53"/>
    </reaction>
</comment>
<dbReference type="Gene3D" id="2.30.42.10">
    <property type="match status" value="1"/>
</dbReference>
<evidence type="ECO:0000313" key="6">
    <source>
        <dbReference type="Proteomes" id="UP000515708"/>
    </source>
</evidence>
<dbReference type="GO" id="GO:0004176">
    <property type="term" value="F:ATP-dependent peptidase activity"/>
    <property type="evidence" value="ECO:0007669"/>
    <property type="project" value="UniProtKB-UniRule"/>
</dbReference>
<feature type="domain" description="Lon proteolytic" evidence="4">
    <location>
        <begin position="261"/>
        <end position="359"/>
    </location>
</feature>
<accession>A0A7D8ABX9</accession>
<name>A0A7D8ABX9_9MICO</name>
<feature type="domain" description="PDZ" evidence="3">
    <location>
        <begin position="140"/>
        <end position="229"/>
    </location>
</feature>
<sequence>MPVRRSRTPGGSVSSRRSNGTVIGIVALSISLVALVALTFVPTPYVIQRPGPVYDTLGTARSADGEDVPLIEVDGAETYPTAGTLDLTTVQVIGNRERTPTWFELAMAWTDPTRAVVPIDTVFPQGVTSDERDERNAALMVDSQHEATAAALTELGYDVGARVRVVETVADSPAQGELEADDMVLAIDGTTVDSATRLRDAIQKAEGAEVTLTIERGGQEKTVSVTPEKSIDAAGDEVWLIGIVLTTDYDFPVDVRLQLDNVGGPSAGMMFALGIIDTLTPGELNGGEEIAGTGTIDAAGTVGPIGGIRQKLYGARDAGATVFLAPESNCDEVVGHVPDGLKVFRTGTLEESLEILEVVAAGADTSDLPVCTAEG</sequence>
<dbReference type="Pfam" id="PF05362">
    <property type="entry name" value="Lon_C"/>
    <property type="match status" value="1"/>
</dbReference>
<dbReference type="InterPro" id="IPR020568">
    <property type="entry name" value="Ribosomal_Su5_D2-typ_SF"/>
</dbReference>
<dbReference type="SMART" id="SM00228">
    <property type="entry name" value="PDZ"/>
    <property type="match status" value="1"/>
</dbReference>
<dbReference type="GO" id="GO:0004252">
    <property type="term" value="F:serine-type endopeptidase activity"/>
    <property type="evidence" value="ECO:0007669"/>
    <property type="project" value="UniProtKB-UniRule"/>
</dbReference>
<dbReference type="InterPro" id="IPR001478">
    <property type="entry name" value="PDZ"/>
</dbReference>
<evidence type="ECO:0000313" key="5">
    <source>
        <dbReference type="EMBL" id="QMU98720.1"/>
    </source>
</evidence>
<keyword evidence="1" id="KW-0720">Serine protease</keyword>
<dbReference type="InterPro" id="IPR014721">
    <property type="entry name" value="Ribsml_uS5_D2-typ_fold_subgr"/>
</dbReference>
<dbReference type="InterPro" id="IPR036034">
    <property type="entry name" value="PDZ_sf"/>
</dbReference>
<feature type="active site" evidence="1">
    <location>
        <position position="266"/>
    </location>
</feature>
<dbReference type="PANTHER" id="PTHR10046">
    <property type="entry name" value="ATP DEPENDENT LON PROTEASE FAMILY MEMBER"/>
    <property type="match status" value="1"/>
</dbReference>
<keyword evidence="2" id="KW-1133">Transmembrane helix</keyword>
<keyword evidence="1" id="KW-0645">Protease</keyword>
<feature type="active site" evidence="1">
    <location>
        <position position="311"/>
    </location>
</feature>
<evidence type="ECO:0000259" key="4">
    <source>
        <dbReference type="PROSITE" id="PS51786"/>
    </source>
</evidence>
<dbReference type="AlphaFoldDB" id="A0A7D8ABX9"/>
<evidence type="ECO:0000256" key="1">
    <source>
        <dbReference type="PROSITE-ProRule" id="PRU01122"/>
    </source>
</evidence>
<comment type="similarity">
    <text evidence="1">Belongs to the peptidase S16 family.</text>
</comment>
<dbReference type="SUPFAM" id="SSF50156">
    <property type="entry name" value="PDZ domain-like"/>
    <property type="match status" value="1"/>
</dbReference>